<evidence type="ECO:0000313" key="3">
    <source>
        <dbReference type="Proteomes" id="UP000248764"/>
    </source>
</evidence>
<gene>
    <name evidence="2" type="ORF">C1I92_03280</name>
</gene>
<evidence type="ECO:0000313" key="2">
    <source>
        <dbReference type="EMBL" id="PZF85915.1"/>
    </source>
</evidence>
<keyword evidence="3" id="KW-1185">Reference proteome</keyword>
<feature type="transmembrane region" description="Helical" evidence="1">
    <location>
        <begin position="197"/>
        <end position="216"/>
    </location>
</feature>
<name>A0A2W2BFF7_9ACTN</name>
<feature type="transmembrane region" description="Helical" evidence="1">
    <location>
        <begin position="136"/>
        <end position="158"/>
    </location>
</feature>
<sequence>MWNLGRPVAALVGALFALLVCALFVAKAVDANSRLCDGDGCLTEHTVQVVDPRTDAGYWAVGLRTWELVVEPSNPSRASGTRLEVTLRSQAHDDELTAGRQVTVVSGGADVLWLRLPSGDVLETEAHPRYAVPVNAAFALIAAGFSLFLAGIAVRTALELQSWTAAARVPVIRVDVGLAVVLLGVVAFVAVRAYPRPAPVVFAAPVVVALFVLRAVRRRRADDRDADERRGADGDDPDEDRTAGHLVALLATDPVPVDTRRNNAHLYLVARPVRWRRRPRLPRHTELAEQVGRLLVTYGVTVNWPGFGPLRSSARRGTVRLTHGIDAGRIDENDLLIITLAKNGLVTLICGRVPEPALVHGLTRAVLALAGTREPDATAPWRVMMFLRGLWLILPTGRELRERPEAIAGELAGPLLDGLDATPS</sequence>
<protein>
    <submittedName>
        <fullName evidence="2">Uncharacterized protein</fullName>
    </submittedName>
</protein>
<comment type="caution">
    <text evidence="2">The sequence shown here is derived from an EMBL/GenBank/DDBJ whole genome shotgun (WGS) entry which is preliminary data.</text>
</comment>
<keyword evidence="1" id="KW-1133">Transmembrane helix</keyword>
<evidence type="ECO:0000256" key="1">
    <source>
        <dbReference type="SAM" id="Phobius"/>
    </source>
</evidence>
<dbReference type="AlphaFoldDB" id="A0A2W2BFF7"/>
<dbReference type="EMBL" id="POTW01000005">
    <property type="protein sequence ID" value="PZF85915.1"/>
    <property type="molecule type" value="Genomic_DNA"/>
</dbReference>
<dbReference type="RefSeq" id="WP_111253237.1">
    <property type="nucleotide sequence ID" value="NZ_POTW01000005.1"/>
</dbReference>
<reference evidence="2 3" key="1">
    <citation type="submission" date="2018-01" db="EMBL/GenBank/DDBJ databases">
        <title>Draft genome sequence of Jiangella sp. GTF31.</title>
        <authorList>
            <person name="Sahin N."/>
            <person name="Ay H."/>
            <person name="Saygin H."/>
        </authorList>
    </citation>
    <scope>NUCLEOTIDE SEQUENCE [LARGE SCALE GENOMIC DNA]</scope>
    <source>
        <strain evidence="2 3">GTF31</strain>
    </source>
</reference>
<keyword evidence="1" id="KW-0812">Transmembrane</keyword>
<dbReference type="Proteomes" id="UP000248764">
    <property type="component" value="Unassembled WGS sequence"/>
</dbReference>
<accession>A0A2W2BFF7</accession>
<keyword evidence="1" id="KW-0472">Membrane</keyword>
<feature type="transmembrane region" description="Helical" evidence="1">
    <location>
        <begin position="170"/>
        <end position="191"/>
    </location>
</feature>
<proteinExistence type="predicted"/>
<organism evidence="2 3">
    <name type="scientific">Jiangella anatolica</name>
    <dbReference type="NCBI Taxonomy" id="2670374"/>
    <lineage>
        <taxon>Bacteria</taxon>
        <taxon>Bacillati</taxon>
        <taxon>Actinomycetota</taxon>
        <taxon>Actinomycetes</taxon>
        <taxon>Jiangellales</taxon>
        <taxon>Jiangellaceae</taxon>
        <taxon>Jiangella</taxon>
    </lineage>
</organism>